<dbReference type="GO" id="GO:0005737">
    <property type="term" value="C:cytoplasm"/>
    <property type="evidence" value="ECO:0007669"/>
    <property type="project" value="TreeGrafter"/>
</dbReference>
<dbReference type="PROSITE" id="PS51263">
    <property type="entry name" value="ADF_H"/>
    <property type="match status" value="2"/>
</dbReference>
<evidence type="ECO:0000256" key="3">
    <source>
        <dbReference type="ARBA" id="ARBA00022490"/>
    </source>
</evidence>
<evidence type="ECO:0000256" key="5">
    <source>
        <dbReference type="ARBA" id="ARBA00023203"/>
    </source>
</evidence>
<dbReference type="InterPro" id="IPR028458">
    <property type="entry name" value="Twinfilin"/>
</dbReference>
<feature type="domain" description="ADF-H" evidence="9">
    <location>
        <begin position="177"/>
        <end position="304"/>
    </location>
</feature>
<keyword evidence="5" id="KW-0009">Actin-binding</keyword>
<keyword evidence="4" id="KW-0677">Repeat</keyword>
<dbReference type="GO" id="GO:0030042">
    <property type="term" value="P:actin filament depolymerization"/>
    <property type="evidence" value="ECO:0007669"/>
    <property type="project" value="TreeGrafter"/>
</dbReference>
<dbReference type="Gene3D" id="3.40.20.10">
    <property type="entry name" value="Severin"/>
    <property type="match status" value="2"/>
</dbReference>
<dbReference type="PANTHER" id="PTHR13759:SF1">
    <property type="entry name" value="TWINFILIN"/>
    <property type="match status" value="1"/>
</dbReference>
<dbReference type="OrthoDB" id="10006997at2759"/>
<protein>
    <submittedName>
        <fullName evidence="10">Twinfilin-1</fullName>
    </submittedName>
</protein>
<dbReference type="PANTHER" id="PTHR13759">
    <property type="entry name" value="TWINFILIN"/>
    <property type="match status" value="1"/>
</dbReference>
<name>A0A9W8HDL0_9FUNG</name>
<dbReference type="EMBL" id="JANBUL010000030">
    <property type="protein sequence ID" value="KAJ2784257.1"/>
    <property type="molecule type" value="Genomic_DNA"/>
</dbReference>
<evidence type="ECO:0000313" key="10">
    <source>
        <dbReference type="EMBL" id="KAJ2784257.1"/>
    </source>
</evidence>
<keyword evidence="6" id="KW-0206">Cytoskeleton</keyword>
<evidence type="ECO:0000256" key="7">
    <source>
        <dbReference type="ARBA" id="ARBA00038532"/>
    </source>
</evidence>
<proteinExistence type="inferred from homology"/>
<evidence type="ECO:0000313" key="11">
    <source>
        <dbReference type="Proteomes" id="UP001140217"/>
    </source>
</evidence>
<evidence type="ECO:0000256" key="6">
    <source>
        <dbReference type="ARBA" id="ARBA00023212"/>
    </source>
</evidence>
<dbReference type="Proteomes" id="UP001140217">
    <property type="component" value="Unassembled WGS sequence"/>
</dbReference>
<dbReference type="SMART" id="SM00102">
    <property type="entry name" value="ADF"/>
    <property type="match status" value="2"/>
</dbReference>
<feature type="compositionally biased region" description="Pro residues" evidence="8">
    <location>
        <begin position="310"/>
        <end position="325"/>
    </location>
</feature>
<keyword evidence="11" id="KW-1185">Reference proteome</keyword>
<accession>A0A9W8HDL0</accession>
<dbReference type="InterPro" id="IPR002108">
    <property type="entry name" value="ADF-H"/>
</dbReference>
<evidence type="ECO:0000256" key="1">
    <source>
        <dbReference type="ARBA" id="ARBA00004245"/>
    </source>
</evidence>
<comment type="caution">
    <text evidence="10">The sequence shown here is derived from an EMBL/GenBank/DDBJ whole genome shotgun (WGS) entry which is preliminary data.</text>
</comment>
<feature type="domain" description="ADF-H" evidence="9">
    <location>
        <begin position="6"/>
        <end position="135"/>
    </location>
</feature>
<dbReference type="GO" id="GO:0051015">
    <property type="term" value="F:actin filament binding"/>
    <property type="evidence" value="ECO:0007669"/>
    <property type="project" value="TreeGrafter"/>
</dbReference>
<dbReference type="FunFam" id="3.40.20.10:FF:000042">
    <property type="entry name" value="Actin depolymerizing protein"/>
    <property type="match status" value="1"/>
</dbReference>
<keyword evidence="3" id="KW-0963">Cytoplasm</keyword>
<organism evidence="10 11">
    <name type="scientific">Coemansia javaensis</name>
    <dbReference type="NCBI Taxonomy" id="2761396"/>
    <lineage>
        <taxon>Eukaryota</taxon>
        <taxon>Fungi</taxon>
        <taxon>Fungi incertae sedis</taxon>
        <taxon>Zoopagomycota</taxon>
        <taxon>Kickxellomycotina</taxon>
        <taxon>Kickxellomycetes</taxon>
        <taxon>Kickxellales</taxon>
        <taxon>Kickxellaceae</taxon>
        <taxon>Coemansia</taxon>
    </lineage>
</organism>
<evidence type="ECO:0000256" key="8">
    <source>
        <dbReference type="SAM" id="MobiDB-lite"/>
    </source>
</evidence>
<sequence length="332" mass="35262">MAHQSGIRVSDELAAAFHSAAGRGVRAIKVQIAGEALAAAGEQAAQGALEEDLDRVPQLLDAAEPCYVLVRLDADPARWLLAAYVPDAARVRAKMLYASTKATLARSLGDSHFADDMFGTAPDEFSGAGYRRHRQHAESAAPLTQRELEMERVRDLESASASAAATMDDRRSHVRPAPCVLAPEAEAALARFAAGTVNFVLLAVDAAAEAVRVVREASLQSHADLARAVPADAPSYVLYWYDSATSVFIYSCPAASSVRDRMVHSTFRRAFAAAARDAGISVDVRPEFDCPADITGAALAAEVAARAPGPAAPPPPRFKRPAPPGRRPRTKE</sequence>
<evidence type="ECO:0000259" key="9">
    <source>
        <dbReference type="PROSITE" id="PS51263"/>
    </source>
</evidence>
<dbReference type="GO" id="GO:0003785">
    <property type="term" value="F:actin monomer binding"/>
    <property type="evidence" value="ECO:0007669"/>
    <property type="project" value="TreeGrafter"/>
</dbReference>
<dbReference type="InterPro" id="IPR029006">
    <property type="entry name" value="ADF-H/Gelsolin-like_dom_sf"/>
</dbReference>
<comment type="similarity">
    <text evidence="2">Belongs to the actin-binding proteins ADF family. Twinfilin subfamily.</text>
</comment>
<reference evidence="10" key="1">
    <citation type="submission" date="2022-07" db="EMBL/GenBank/DDBJ databases">
        <title>Phylogenomic reconstructions and comparative analyses of Kickxellomycotina fungi.</title>
        <authorList>
            <person name="Reynolds N.K."/>
            <person name="Stajich J.E."/>
            <person name="Barry K."/>
            <person name="Grigoriev I.V."/>
            <person name="Crous P."/>
            <person name="Smith M.E."/>
        </authorList>
    </citation>
    <scope>NUCLEOTIDE SEQUENCE</scope>
    <source>
        <strain evidence="10">NBRC 105414</strain>
    </source>
</reference>
<dbReference type="AlphaFoldDB" id="A0A9W8HDL0"/>
<dbReference type="Pfam" id="PF00241">
    <property type="entry name" value="Cofilin_ADF"/>
    <property type="match status" value="2"/>
</dbReference>
<comment type="subcellular location">
    <subcellularLocation>
        <location evidence="1">Cytoplasm</location>
        <location evidence="1">Cytoskeleton</location>
    </subcellularLocation>
</comment>
<comment type="subunit">
    <text evidence="7">Interacts with G-actin; ADP-actin form.</text>
</comment>
<dbReference type="SUPFAM" id="SSF55753">
    <property type="entry name" value="Actin depolymerizing proteins"/>
    <property type="match status" value="2"/>
</dbReference>
<dbReference type="CDD" id="cd11285">
    <property type="entry name" value="ADF_Twf-N_like"/>
    <property type="match status" value="1"/>
</dbReference>
<evidence type="ECO:0000256" key="2">
    <source>
        <dbReference type="ARBA" id="ARBA00009557"/>
    </source>
</evidence>
<dbReference type="GO" id="GO:0005884">
    <property type="term" value="C:actin filament"/>
    <property type="evidence" value="ECO:0007669"/>
    <property type="project" value="TreeGrafter"/>
</dbReference>
<dbReference type="GO" id="GO:0051016">
    <property type="term" value="P:barbed-end actin filament capping"/>
    <property type="evidence" value="ECO:0007669"/>
    <property type="project" value="TreeGrafter"/>
</dbReference>
<evidence type="ECO:0000256" key="4">
    <source>
        <dbReference type="ARBA" id="ARBA00022737"/>
    </source>
</evidence>
<feature type="region of interest" description="Disordered" evidence="8">
    <location>
        <begin position="305"/>
        <end position="332"/>
    </location>
</feature>
<gene>
    <name evidence="10" type="primary">TWF1</name>
    <name evidence="10" type="ORF">H4R18_001245</name>
</gene>